<dbReference type="SUPFAM" id="SSF56349">
    <property type="entry name" value="DNA breaking-rejoining enzymes"/>
    <property type="match status" value="1"/>
</dbReference>
<dbReference type="InterPro" id="IPR010998">
    <property type="entry name" value="Integrase_recombinase_N"/>
</dbReference>
<protein>
    <submittedName>
        <fullName evidence="2">Uncharacterized protein</fullName>
    </submittedName>
</protein>
<proteinExistence type="predicted"/>
<organism evidence="2 3">
    <name type="scientific">Brevundimonas nasdae</name>
    <dbReference type="NCBI Taxonomy" id="172043"/>
    <lineage>
        <taxon>Bacteria</taxon>
        <taxon>Pseudomonadati</taxon>
        <taxon>Pseudomonadota</taxon>
        <taxon>Alphaproteobacteria</taxon>
        <taxon>Caulobacterales</taxon>
        <taxon>Caulobacteraceae</taxon>
        <taxon>Brevundimonas</taxon>
    </lineage>
</organism>
<dbReference type="AlphaFoldDB" id="A0A0B4E2N3"/>
<dbReference type="GO" id="GO:0003677">
    <property type="term" value="F:DNA binding"/>
    <property type="evidence" value="ECO:0007669"/>
    <property type="project" value="UniProtKB-KW"/>
</dbReference>
<dbReference type="RefSeq" id="WP_039243934.1">
    <property type="nucleotide sequence ID" value="NZ_JWSY01000003.1"/>
</dbReference>
<evidence type="ECO:0000313" key="2">
    <source>
        <dbReference type="EMBL" id="KIC60833.1"/>
    </source>
</evidence>
<gene>
    <name evidence="2" type="ORF">RM53_01755</name>
</gene>
<sequence>MRFDHDLRDAGETILPTVLAKTGRTLRDVFKLHQSDPSKMRTRKTILAYENTFEVIGAVIDLDTPICDISRDDCRRLLEILRWVPSNPSKRYPKLNIVQAAEMAKRKKLTSTLNPATINAYLNRLSSVLNFAMNEGLIDRNPTRGLKVADPVRARDKRLPFSPQQLQRIFNAPLYRGCLSARLKRGLGHPDLLGFGGRISEGFLSRRQWRQ</sequence>
<keyword evidence="1" id="KW-0238">DNA-binding</keyword>
<evidence type="ECO:0000313" key="3">
    <source>
        <dbReference type="Proteomes" id="UP000031166"/>
    </source>
</evidence>
<dbReference type="InterPro" id="IPR011010">
    <property type="entry name" value="DNA_brk_join_enz"/>
</dbReference>
<dbReference type="Proteomes" id="UP000031166">
    <property type="component" value="Unassembled WGS sequence"/>
</dbReference>
<evidence type="ECO:0000256" key="1">
    <source>
        <dbReference type="ARBA" id="ARBA00023125"/>
    </source>
</evidence>
<dbReference type="EMBL" id="JWSY01000003">
    <property type="protein sequence ID" value="KIC60833.1"/>
    <property type="molecule type" value="Genomic_DNA"/>
</dbReference>
<reference evidence="2 3" key="1">
    <citation type="submission" date="2014-12" db="EMBL/GenBank/DDBJ databases">
        <title>Genome sequencing of Brevundimonas nasdae TPW30.</title>
        <authorList>
            <person name="Tan P.W."/>
            <person name="Chan K.-G."/>
        </authorList>
    </citation>
    <scope>NUCLEOTIDE SEQUENCE [LARGE SCALE GENOMIC DNA]</scope>
    <source>
        <strain evidence="2 3">TPW30</strain>
    </source>
</reference>
<accession>A0A0B4E2N3</accession>
<comment type="caution">
    <text evidence="2">The sequence shown here is derived from an EMBL/GenBank/DDBJ whole genome shotgun (WGS) entry which is preliminary data.</text>
</comment>
<name>A0A0B4E2N3_9CAUL</name>
<dbReference type="Gene3D" id="1.10.150.130">
    <property type="match status" value="1"/>
</dbReference>